<gene>
    <name evidence="1" type="ORF">IFO69_13430</name>
</gene>
<proteinExistence type="predicted"/>
<dbReference type="EMBL" id="JACYTQ010000004">
    <property type="protein sequence ID" value="MBD8489753.1"/>
    <property type="molecule type" value="Genomic_DNA"/>
</dbReference>
<evidence type="ECO:0000313" key="2">
    <source>
        <dbReference type="Proteomes" id="UP000647133"/>
    </source>
</evidence>
<sequence length="89" mass="10584">MRTSLDEIKQLEAYVFKQQSPEESLLMQAQLHLDKGLAERLEDQKKVYGLVQQYGRKRLKEEISQVEAQLFGEAKHRSFKERIFKIFNL</sequence>
<reference evidence="1 2" key="1">
    <citation type="submission" date="2020-09" db="EMBL/GenBank/DDBJ databases">
        <title>Echinicola sp. CAU 1574 isolated from sand of Sido Beach.</title>
        <authorList>
            <person name="Kim W."/>
        </authorList>
    </citation>
    <scope>NUCLEOTIDE SEQUENCE [LARGE SCALE GENOMIC DNA]</scope>
    <source>
        <strain evidence="1 2">CAU 1574</strain>
    </source>
</reference>
<dbReference type="Proteomes" id="UP000647133">
    <property type="component" value="Unassembled WGS sequence"/>
</dbReference>
<organism evidence="1 2">
    <name type="scientific">Echinicola arenosa</name>
    <dbReference type="NCBI Taxonomy" id="2774144"/>
    <lineage>
        <taxon>Bacteria</taxon>
        <taxon>Pseudomonadati</taxon>
        <taxon>Bacteroidota</taxon>
        <taxon>Cytophagia</taxon>
        <taxon>Cytophagales</taxon>
        <taxon>Cyclobacteriaceae</taxon>
        <taxon>Echinicola</taxon>
    </lineage>
</organism>
<comment type="caution">
    <text evidence="1">The sequence shown here is derived from an EMBL/GenBank/DDBJ whole genome shotgun (WGS) entry which is preliminary data.</text>
</comment>
<keyword evidence="2" id="KW-1185">Reference proteome</keyword>
<protein>
    <submittedName>
        <fullName evidence="1">Uncharacterized protein</fullName>
    </submittedName>
</protein>
<name>A0ABR9APF9_9BACT</name>
<evidence type="ECO:0000313" key="1">
    <source>
        <dbReference type="EMBL" id="MBD8489753.1"/>
    </source>
</evidence>
<dbReference type="RefSeq" id="WP_192010637.1">
    <property type="nucleotide sequence ID" value="NZ_JACYTQ010000004.1"/>
</dbReference>
<accession>A0ABR9APF9</accession>